<keyword evidence="2" id="KW-1185">Reference proteome</keyword>
<protein>
    <recommendedName>
        <fullName evidence="3">Phage DNA packaging protein, Nu1 subunit of terminase</fullName>
    </recommendedName>
</protein>
<proteinExistence type="predicted"/>
<sequence length="183" mass="20334">MATIAQAAAHICCSRSQFDQYLAEGVITRQTSGKYDLDQVRREVLAHLRSVAAGRGGAAGNNLTEERTRLVAAKRRREERPDAFEAGQLVELESVCRCLEETLVVMRNRLLNLPGETAYLLAMRRQEQCFQVVDDAVRAALEEIADPAWNAARMTAAGFVSKIDETHKGDHDDNEENDISDMA</sequence>
<dbReference type="RefSeq" id="WP_165637981.1">
    <property type="nucleotide sequence ID" value="NZ_FMAI01000069.1"/>
</dbReference>
<gene>
    <name evidence="1" type="ORF">GA0061098_10697</name>
</gene>
<dbReference type="EMBL" id="FMAI01000069">
    <property type="protein sequence ID" value="SCB56049.1"/>
    <property type="molecule type" value="Genomic_DNA"/>
</dbReference>
<evidence type="ECO:0000313" key="2">
    <source>
        <dbReference type="Proteomes" id="UP000199184"/>
    </source>
</evidence>
<dbReference type="AlphaFoldDB" id="A0A1C3XV01"/>
<reference evidence="2" key="1">
    <citation type="submission" date="2016-08" db="EMBL/GenBank/DDBJ databases">
        <authorList>
            <person name="Varghese N."/>
            <person name="Submissions Spin"/>
        </authorList>
    </citation>
    <scope>NUCLEOTIDE SEQUENCE [LARGE SCALE GENOMIC DNA]</scope>
    <source>
        <strain evidence="2">ERR11</strain>
    </source>
</reference>
<organism evidence="1 2">
    <name type="scientific">Bradyrhizobium shewense</name>
    <dbReference type="NCBI Taxonomy" id="1761772"/>
    <lineage>
        <taxon>Bacteria</taxon>
        <taxon>Pseudomonadati</taxon>
        <taxon>Pseudomonadota</taxon>
        <taxon>Alphaproteobacteria</taxon>
        <taxon>Hyphomicrobiales</taxon>
        <taxon>Nitrobacteraceae</taxon>
        <taxon>Bradyrhizobium</taxon>
    </lineage>
</organism>
<accession>A0A1C3XV01</accession>
<dbReference type="Proteomes" id="UP000199184">
    <property type="component" value="Unassembled WGS sequence"/>
</dbReference>
<evidence type="ECO:0000313" key="1">
    <source>
        <dbReference type="EMBL" id="SCB56049.1"/>
    </source>
</evidence>
<evidence type="ECO:0008006" key="3">
    <source>
        <dbReference type="Google" id="ProtNLM"/>
    </source>
</evidence>
<name>A0A1C3XV01_9BRAD</name>